<comment type="caution">
    <text evidence="1">The sequence shown here is derived from an EMBL/GenBank/DDBJ whole genome shotgun (WGS) entry which is preliminary data.</text>
</comment>
<dbReference type="EMBL" id="JXTB01000956">
    <property type="protein sequence ID" value="PON31689.1"/>
    <property type="molecule type" value="Genomic_DNA"/>
</dbReference>
<gene>
    <name evidence="1" type="ORF">PanWU01x14_367850</name>
</gene>
<name>A0A2P5A5C2_PARAD</name>
<proteinExistence type="predicted"/>
<sequence length="27" mass="3222">MAIKFVPLKVNELKHCLNWIQMMDESC</sequence>
<evidence type="ECO:0000313" key="1">
    <source>
        <dbReference type="EMBL" id="PON31689.1"/>
    </source>
</evidence>
<reference evidence="2" key="1">
    <citation type="submission" date="2016-06" db="EMBL/GenBank/DDBJ databases">
        <title>Parallel loss of symbiosis genes in relatives of nitrogen-fixing non-legume Parasponia.</title>
        <authorList>
            <person name="Van Velzen R."/>
            <person name="Holmer R."/>
            <person name="Bu F."/>
            <person name="Rutten L."/>
            <person name="Van Zeijl A."/>
            <person name="Liu W."/>
            <person name="Santuari L."/>
            <person name="Cao Q."/>
            <person name="Sharma T."/>
            <person name="Shen D."/>
            <person name="Roswanjaya Y."/>
            <person name="Wardhani T."/>
            <person name="Kalhor M.S."/>
            <person name="Jansen J."/>
            <person name="Van den Hoogen J."/>
            <person name="Gungor B."/>
            <person name="Hartog M."/>
            <person name="Hontelez J."/>
            <person name="Verver J."/>
            <person name="Yang W.-C."/>
            <person name="Schijlen E."/>
            <person name="Repin R."/>
            <person name="Schilthuizen M."/>
            <person name="Schranz E."/>
            <person name="Heidstra R."/>
            <person name="Miyata K."/>
            <person name="Fedorova E."/>
            <person name="Kohlen W."/>
            <person name="Bisseling T."/>
            <person name="Smit S."/>
            <person name="Geurts R."/>
        </authorList>
    </citation>
    <scope>NUCLEOTIDE SEQUENCE [LARGE SCALE GENOMIC DNA]</scope>
    <source>
        <strain evidence="2">cv. WU1-14</strain>
    </source>
</reference>
<evidence type="ECO:0000313" key="2">
    <source>
        <dbReference type="Proteomes" id="UP000237105"/>
    </source>
</evidence>
<protein>
    <submittedName>
        <fullName evidence="1">Uncharacterized protein</fullName>
    </submittedName>
</protein>
<keyword evidence="2" id="KW-1185">Reference proteome</keyword>
<accession>A0A2P5A5C2</accession>
<dbReference type="Proteomes" id="UP000237105">
    <property type="component" value="Unassembled WGS sequence"/>
</dbReference>
<organism evidence="1 2">
    <name type="scientific">Parasponia andersonii</name>
    <name type="common">Sponia andersonii</name>
    <dbReference type="NCBI Taxonomy" id="3476"/>
    <lineage>
        <taxon>Eukaryota</taxon>
        <taxon>Viridiplantae</taxon>
        <taxon>Streptophyta</taxon>
        <taxon>Embryophyta</taxon>
        <taxon>Tracheophyta</taxon>
        <taxon>Spermatophyta</taxon>
        <taxon>Magnoliopsida</taxon>
        <taxon>eudicotyledons</taxon>
        <taxon>Gunneridae</taxon>
        <taxon>Pentapetalae</taxon>
        <taxon>rosids</taxon>
        <taxon>fabids</taxon>
        <taxon>Rosales</taxon>
        <taxon>Cannabaceae</taxon>
        <taxon>Parasponia</taxon>
    </lineage>
</organism>
<dbReference type="AlphaFoldDB" id="A0A2P5A5C2"/>